<comment type="subcellular location">
    <subcellularLocation>
        <location evidence="1">Secreted</location>
    </subcellularLocation>
</comment>
<dbReference type="AlphaFoldDB" id="A0A8B6CR41"/>
<dbReference type="GO" id="GO:0008191">
    <property type="term" value="F:metalloendopeptidase inhibitor activity"/>
    <property type="evidence" value="ECO:0007669"/>
    <property type="project" value="InterPro"/>
</dbReference>
<keyword evidence="7" id="KW-1185">Reference proteome</keyword>
<gene>
    <name evidence="6" type="ORF">MGAL_10B075038</name>
</gene>
<evidence type="ECO:0000256" key="2">
    <source>
        <dbReference type="ARBA" id="ARBA00022525"/>
    </source>
</evidence>
<dbReference type="Proteomes" id="UP000596742">
    <property type="component" value="Unassembled WGS sequence"/>
</dbReference>
<feature type="domain" description="NTR" evidence="5">
    <location>
        <begin position="12"/>
        <end position="137"/>
    </location>
</feature>
<evidence type="ECO:0000256" key="4">
    <source>
        <dbReference type="PIRSR" id="PIRSR601820-3"/>
    </source>
</evidence>
<feature type="disulfide bond" evidence="4">
    <location>
        <begin position="30"/>
        <end position="137"/>
    </location>
</feature>
<sequence length="138" mass="16278">MAKYSMTYLMSAYILCGVWEMSKMQKRKFCRATFVIRGKVTGGRTLPEFQHKKEEAEFQVYANYKKKVPNVIKVRTDRDACGFSFQKGVEYLMSGTVRRSRYGVIYETNSCLWNDKWQNIKYGTQRKLKSGWFAKKCD</sequence>
<dbReference type="PROSITE" id="PS50189">
    <property type="entry name" value="NTR"/>
    <property type="match status" value="1"/>
</dbReference>
<protein>
    <recommendedName>
        <fullName evidence="5">NTR domain-containing protein</fullName>
    </recommendedName>
</protein>
<dbReference type="InterPro" id="IPR008993">
    <property type="entry name" value="TIMP-like_OB-fold"/>
</dbReference>
<accession>A0A8B6CR41</accession>
<reference evidence="6" key="1">
    <citation type="submission" date="2018-11" db="EMBL/GenBank/DDBJ databases">
        <authorList>
            <person name="Alioto T."/>
            <person name="Alioto T."/>
        </authorList>
    </citation>
    <scope>NUCLEOTIDE SEQUENCE</scope>
</reference>
<dbReference type="SUPFAM" id="SSF50242">
    <property type="entry name" value="TIMP-like"/>
    <property type="match status" value="1"/>
</dbReference>
<keyword evidence="2" id="KW-0964">Secreted</keyword>
<dbReference type="OrthoDB" id="6115536at2759"/>
<dbReference type="Gene3D" id="2.40.50.120">
    <property type="match status" value="1"/>
</dbReference>
<evidence type="ECO:0000313" key="6">
    <source>
        <dbReference type="EMBL" id="VDI08128.1"/>
    </source>
</evidence>
<name>A0A8B6CR41_MYTGA</name>
<dbReference type="EMBL" id="UYJE01002149">
    <property type="protein sequence ID" value="VDI08128.1"/>
    <property type="molecule type" value="Genomic_DNA"/>
</dbReference>
<evidence type="ECO:0000256" key="3">
    <source>
        <dbReference type="ARBA" id="ARBA00023157"/>
    </source>
</evidence>
<comment type="caution">
    <text evidence="6">The sequence shown here is derived from an EMBL/GenBank/DDBJ whole genome shotgun (WGS) entry which is preliminary data.</text>
</comment>
<dbReference type="GO" id="GO:0005576">
    <property type="term" value="C:extracellular region"/>
    <property type="evidence" value="ECO:0007669"/>
    <property type="project" value="UniProtKB-SubCell"/>
</dbReference>
<evidence type="ECO:0000256" key="1">
    <source>
        <dbReference type="ARBA" id="ARBA00004613"/>
    </source>
</evidence>
<evidence type="ECO:0000313" key="7">
    <source>
        <dbReference type="Proteomes" id="UP000596742"/>
    </source>
</evidence>
<dbReference type="InterPro" id="IPR001820">
    <property type="entry name" value="TIMP"/>
</dbReference>
<proteinExistence type="predicted"/>
<keyword evidence="3 4" id="KW-1015">Disulfide bond</keyword>
<evidence type="ECO:0000259" key="5">
    <source>
        <dbReference type="PROSITE" id="PS50189"/>
    </source>
</evidence>
<dbReference type="Pfam" id="PF00965">
    <property type="entry name" value="TIMP"/>
    <property type="match status" value="1"/>
</dbReference>
<organism evidence="6 7">
    <name type="scientific">Mytilus galloprovincialis</name>
    <name type="common">Mediterranean mussel</name>
    <dbReference type="NCBI Taxonomy" id="29158"/>
    <lineage>
        <taxon>Eukaryota</taxon>
        <taxon>Metazoa</taxon>
        <taxon>Spiralia</taxon>
        <taxon>Lophotrochozoa</taxon>
        <taxon>Mollusca</taxon>
        <taxon>Bivalvia</taxon>
        <taxon>Autobranchia</taxon>
        <taxon>Pteriomorphia</taxon>
        <taxon>Mytilida</taxon>
        <taxon>Mytiloidea</taxon>
        <taxon>Mytilidae</taxon>
        <taxon>Mytilinae</taxon>
        <taxon>Mytilus</taxon>
    </lineage>
</organism>
<dbReference type="InterPro" id="IPR001134">
    <property type="entry name" value="Netrin_domain"/>
</dbReference>